<dbReference type="AlphaFoldDB" id="A0A7J7BX75"/>
<dbReference type="Proteomes" id="UP000593562">
    <property type="component" value="Unassembled WGS sequence"/>
</dbReference>
<dbReference type="InParanoid" id="A0A7J7BX75"/>
<name>A0A7J7BX75_TRIWF</name>
<gene>
    <name evidence="2" type="ORF">HS088_TW22G00177</name>
</gene>
<evidence type="ECO:0000313" key="3">
    <source>
        <dbReference type="Proteomes" id="UP000593562"/>
    </source>
</evidence>
<feature type="compositionally biased region" description="Basic and acidic residues" evidence="1">
    <location>
        <begin position="80"/>
        <end position="91"/>
    </location>
</feature>
<feature type="compositionally biased region" description="Pro residues" evidence="1">
    <location>
        <begin position="92"/>
        <end position="103"/>
    </location>
</feature>
<comment type="caution">
    <text evidence="2">The sequence shown here is derived from an EMBL/GenBank/DDBJ whole genome shotgun (WGS) entry which is preliminary data.</text>
</comment>
<feature type="region of interest" description="Disordered" evidence="1">
    <location>
        <begin position="54"/>
        <end position="103"/>
    </location>
</feature>
<keyword evidence="3" id="KW-1185">Reference proteome</keyword>
<accession>A0A7J7BX75</accession>
<evidence type="ECO:0000256" key="1">
    <source>
        <dbReference type="SAM" id="MobiDB-lite"/>
    </source>
</evidence>
<dbReference type="EMBL" id="JAAARO010000022">
    <property type="protein sequence ID" value="KAF5726499.1"/>
    <property type="molecule type" value="Genomic_DNA"/>
</dbReference>
<sequence>MMKMDLLSKYWKIFRTRKTPLSAFWTSNTRNTITPFCPNLRIYPKKKVKKISRLEKNGGYDLQNEDKEEISSSKGVSGDDGQRTDNSHYPDMKPPSSPTPSKP</sequence>
<organism evidence="2 3">
    <name type="scientific">Tripterygium wilfordii</name>
    <name type="common">Thunder God vine</name>
    <dbReference type="NCBI Taxonomy" id="458696"/>
    <lineage>
        <taxon>Eukaryota</taxon>
        <taxon>Viridiplantae</taxon>
        <taxon>Streptophyta</taxon>
        <taxon>Embryophyta</taxon>
        <taxon>Tracheophyta</taxon>
        <taxon>Spermatophyta</taxon>
        <taxon>Magnoliopsida</taxon>
        <taxon>eudicotyledons</taxon>
        <taxon>Gunneridae</taxon>
        <taxon>Pentapetalae</taxon>
        <taxon>rosids</taxon>
        <taxon>fabids</taxon>
        <taxon>Celastrales</taxon>
        <taxon>Celastraceae</taxon>
        <taxon>Tripterygium</taxon>
    </lineage>
</organism>
<evidence type="ECO:0000313" key="2">
    <source>
        <dbReference type="EMBL" id="KAF5726499.1"/>
    </source>
</evidence>
<reference evidence="2 3" key="1">
    <citation type="journal article" date="2020" name="Nat. Commun.">
        <title>Genome of Tripterygium wilfordii and identification of cytochrome P450 involved in triptolide biosynthesis.</title>
        <authorList>
            <person name="Tu L."/>
            <person name="Su P."/>
            <person name="Zhang Z."/>
            <person name="Gao L."/>
            <person name="Wang J."/>
            <person name="Hu T."/>
            <person name="Zhou J."/>
            <person name="Zhang Y."/>
            <person name="Zhao Y."/>
            <person name="Liu Y."/>
            <person name="Song Y."/>
            <person name="Tong Y."/>
            <person name="Lu Y."/>
            <person name="Yang J."/>
            <person name="Xu C."/>
            <person name="Jia M."/>
            <person name="Peters R.J."/>
            <person name="Huang L."/>
            <person name="Gao W."/>
        </authorList>
    </citation>
    <scope>NUCLEOTIDE SEQUENCE [LARGE SCALE GENOMIC DNA]</scope>
    <source>
        <strain evidence="3">cv. XIE 37</strain>
        <tissue evidence="2">Leaf</tissue>
    </source>
</reference>
<protein>
    <submittedName>
        <fullName evidence="2">Rhodanese-like domain-containing protein 4A chloroplastic</fullName>
    </submittedName>
</protein>
<proteinExistence type="predicted"/>